<evidence type="ECO:0000313" key="3">
    <source>
        <dbReference type="Proteomes" id="UP001501035"/>
    </source>
</evidence>
<accession>A0ABP6LB58</accession>
<dbReference type="EMBL" id="BAAAVS010000020">
    <property type="protein sequence ID" value="GAA3033674.1"/>
    <property type="molecule type" value="Genomic_DNA"/>
</dbReference>
<evidence type="ECO:0000259" key="1">
    <source>
        <dbReference type="Pfam" id="PF12697"/>
    </source>
</evidence>
<dbReference type="RefSeq" id="WP_290706215.1">
    <property type="nucleotide sequence ID" value="NZ_BAAAVS010000020.1"/>
</dbReference>
<feature type="domain" description="AB hydrolase-1" evidence="1">
    <location>
        <begin position="28"/>
        <end position="269"/>
    </location>
</feature>
<gene>
    <name evidence="2" type="ORF">GCM10010528_13360</name>
</gene>
<dbReference type="Pfam" id="PF12697">
    <property type="entry name" value="Abhydrolase_6"/>
    <property type="match status" value="1"/>
</dbReference>
<proteinExistence type="predicted"/>
<reference evidence="3" key="1">
    <citation type="journal article" date="2019" name="Int. J. Syst. Evol. Microbiol.">
        <title>The Global Catalogue of Microorganisms (GCM) 10K type strain sequencing project: providing services to taxonomists for standard genome sequencing and annotation.</title>
        <authorList>
            <consortium name="The Broad Institute Genomics Platform"/>
            <consortium name="The Broad Institute Genome Sequencing Center for Infectious Disease"/>
            <person name="Wu L."/>
            <person name="Ma J."/>
        </authorList>
    </citation>
    <scope>NUCLEOTIDE SEQUENCE [LARGE SCALE GENOMIC DNA]</scope>
    <source>
        <strain evidence="3">JCM 14234</strain>
    </source>
</reference>
<dbReference type="InterPro" id="IPR029058">
    <property type="entry name" value="AB_hydrolase_fold"/>
</dbReference>
<dbReference type="GO" id="GO:0016787">
    <property type="term" value="F:hydrolase activity"/>
    <property type="evidence" value="ECO:0007669"/>
    <property type="project" value="UniProtKB-KW"/>
</dbReference>
<dbReference type="InterPro" id="IPR000073">
    <property type="entry name" value="AB_hydrolase_1"/>
</dbReference>
<dbReference type="Gene3D" id="3.40.50.1820">
    <property type="entry name" value="alpha/beta hydrolase"/>
    <property type="match status" value="1"/>
</dbReference>
<evidence type="ECO:0000313" key="2">
    <source>
        <dbReference type="EMBL" id="GAA3033674.1"/>
    </source>
</evidence>
<dbReference type="SUPFAM" id="SSF53474">
    <property type="entry name" value="alpha/beta-Hydrolases"/>
    <property type="match status" value="1"/>
</dbReference>
<comment type="caution">
    <text evidence="2">The sequence shown here is derived from an EMBL/GenBank/DDBJ whole genome shotgun (WGS) entry which is preliminary data.</text>
</comment>
<dbReference type="InterPro" id="IPR050266">
    <property type="entry name" value="AB_hydrolase_sf"/>
</dbReference>
<dbReference type="PANTHER" id="PTHR43798:SF33">
    <property type="entry name" value="HYDROLASE, PUTATIVE (AFU_ORTHOLOGUE AFUA_2G14860)-RELATED"/>
    <property type="match status" value="1"/>
</dbReference>
<keyword evidence="2" id="KW-0378">Hydrolase</keyword>
<name>A0ABP6LB58_9ACTN</name>
<dbReference type="PANTHER" id="PTHR43798">
    <property type="entry name" value="MONOACYLGLYCEROL LIPASE"/>
    <property type="match status" value="1"/>
</dbReference>
<dbReference type="Proteomes" id="UP001501035">
    <property type="component" value="Unassembled WGS sequence"/>
</dbReference>
<keyword evidence="3" id="KW-1185">Reference proteome</keyword>
<sequence length="297" mass="31515">MTDAEFEFDVLRIAYTVAGTQNHGATPLVFLHNAGASRHLWHEQVEYFGASHPVYALDLFGYGDSDVPAEGYSVQRYTDMLAAFLTATGIDAPLLVGNCLGSAIIAHFLRSDDRAIGAVLINPLTERTARGGAYGWLIGPAGRLPRAVRTVVGRFGSPRKAARRVVGQWFSDPVLTDRLPAARQLVDGMRRPGGLAALAETIGSDLGTLARLDVEPLPASAPPICTIWGVANVILSSDAGRRLNETLAPARAEWLPGCGHAAMLECPGPVSTIIEEFLHATLAPQATNRGPSATSDA</sequence>
<protein>
    <submittedName>
        <fullName evidence="2">Alpha/beta hydrolase</fullName>
    </submittedName>
</protein>
<organism evidence="2 3">
    <name type="scientific">Gordonia defluvii</name>
    <dbReference type="NCBI Taxonomy" id="283718"/>
    <lineage>
        <taxon>Bacteria</taxon>
        <taxon>Bacillati</taxon>
        <taxon>Actinomycetota</taxon>
        <taxon>Actinomycetes</taxon>
        <taxon>Mycobacteriales</taxon>
        <taxon>Gordoniaceae</taxon>
        <taxon>Gordonia</taxon>
    </lineage>
</organism>